<accession>A0AA39RI92</accession>
<gene>
    <name evidence="2" type="ORF">LWI29_019684</name>
</gene>
<reference evidence="2" key="2">
    <citation type="submission" date="2023-06" db="EMBL/GenBank/DDBJ databases">
        <authorList>
            <person name="Swenson N.G."/>
            <person name="Wegrzyn J.L."/>
            <person name="Mcevoy S.L."/>
        </authorList>
    </citation>
    <scope>NUCLEOTIDE SEQUENCE</scope>
    <source>
        <strain evidence="2">NS2018</strain>
        <tissue evidence="2">Leaf</tissue>
    </source>
</reference>
<evidence type="ECO:0000313" key="3">
    <source>
        <dbReference type="Proteomes" id="UP001168877"/>
    </source>
</evidence>
<name>A0AA39RI92_ACESA</name>
<proteinExistence type="predicted"/>
<comment type="caution">
    <text evidence="2">The sequence shown here is derived from an EMBL/GenBank/DDBJ whole genome shotgun (WGS) entry which is preliminary data.</text>
</comment>
<dbReference type="EMBL" id="JAUESC010000387">
    <property type="protein sequence ID" value="KAK0574203.1"/>
    <property type="molecule type" value="Genomic_DNA"/>
</dbReference>
<sequence length="79" mass="8354">MEVPPFSLDNIGGTESKDATTDQGAAMVCSALAWLARGRKRLASEQCVSFNLYHPGESPSSSPLPCIPPVAANHVDQVE</sequence>
<keyword evidence="3" id="KW-1185">Reference proteome</keyword>
<evidence type="ECO:0000313" key="2">
    <source>
        <dbReference type="EMBL" id="KAK0574203.1"/>
    </source>
</evidence>
<reference evidence="2" key="1">
    <citation type="journal article" date="2022" name="Plant J.">
        <title>Strategies of tolerance reflected in two North American maple genomes.</title>
        <authorList>
            <person name="McEvoy S.L."/>
            <person name="Sezen U.U."/>
            <person name="Trouern-Trend A."/>
            <person name="McMahon S.M."/>
            <person name="Schaberg P.G."/>
            <person name="Yang J."/>
            <person name="Wegrzyn J.L."/>
            <person name="Swenson N.G."/>
        </authorList>
    </citation>
    <scope>NUCLEOTIDE SEQUENCE</scope>
    <source>
        <strain evidence="2">NS2018</strain>
    </source>
</reference>
<dbReference type="AlphaFoldDB" id="A0AA39RI92"/>
<feature type="region of interest" description="Disordered" evidence="1">
    <location>
        <begin position="1"/>
        <end position="22"/>
    </location>
</feature>
<protein>
    <submittedName>
        <fullName evidence="2">Uncharacterized protein</fullName>
    </submittedName>
</protein>
<evidence type="ECO:0000256" key="1">
    <source>
        <dbReference type="SAM" id="MobiDB-lite"/>
    </source>
</evidence>
<organism evidence="2 3">
    <name type="scientific">Acer saccharum</name>
    <name type="common">Sugar maple</name>
    <dbReference type="NCBI Taxonomy" id="4024"/>
    <lineage>
        <taxon>Eukaryota</taxon>
        <taxon>Viridiplantae</taxon>
        <taxon>Streptophyta</taxon>
        <taxon>Embryophyta</taxon>
        <taxon>Tracheophyta</taxon>
        <taxon>Spermatophyta</taxon>
        <taxon>Magnoliopsida</taxon>
        <taxon>eudicotyledons</taxon>
        <taxon>Gunneridae</taxon>
        <taxon>Pentapetalae</taxon>
        <taxon>rosids</taxon>
        <taxon>malvids</taxon>
        <taxon>Sapindales</taxon>
        <taxon>Sapindaceae</taxon>
        <taxon>Hippocastanoideae</taxon>
        <taxon>Acereae</taxon>
        <taxon>Acer</taxon>
    </lineage>
</organism>
<dbReference type="Proteomes" id="UP001168877">
    <property type="component" value="Unassembled WGS sequence"/>
</dbReference>